<dbReference type="InterPro" id="IPR011002">
    <property type="entry name" value="FliG_a-hlx"/>
</dbReference>
<proteinExistence type="inferred from homology"/>
<comment type="subcellular location">
    <subcellularLocation>
        <location evidence="1">Bacterial flagellum basal body</location>
    </subcellularLocation>
    <subcellularLocation>
        <location evidence="2">Cell membrane</location>
        <topology evidence="2">Peripheral membrane protein</topology>
        <orientation evidence="2">Cytoplasmic side</orientation>
    </subcellularLocation>
</comment>
<evidence type="ECO:0000259" key="12">
    <source>
        <dbReference type="Pfam" id="PF14841"/>
    </source>
</evidence>
<evidence type="ECO:0000259" key="11">
    <source>
        <dbReference type="Pfam" id="PF01706"/>
    </source>
</evidence>
<evidence type="ECO:0000256" key="2">
    <source>
        <dbReference type="ARBA" id="ARBA00004413"/>
    </source>
</evidence>
<feature type="domain" description="Flagellar motor switch protein FliG middle" evidence="12">
    <location>
        <begin position="134"/>
        <end position="205"/>
    </location>
</feature>
<evidence type="ECO:0000256" key="5">
    <source>
        <dbReference type="ARBA" id="ARBA00022475"/>
    </source>
</evidence>
<dbReference type="InterPro" id="IPR032779">
    <property type="entry name" value="FliG_M"/>
</dbReference>
<keyword evidence="9" id="KW-0975">Bacterial flagellum</keyword>
<dbReference type="InterPro" id="IPR000090">
    <property type="entry name" value="Flg_Motor_Flig"/>
</dbReference>
<protein>
    <recommendedName>
        <fullName evidence="4">Flagellar motor switch protein FliG</fullName>
    </recommendedName>
</protein>
<evidence type="ECO:0000256" key="6">
    <source>
        <dbReference type="ARBA" id="ARBA00022500"/>
    </source>
</evidence>
<dbReference type="Gene3D" id="1.10.220.30">
    <property type="match status" value="3"/>
</dbReference>
<evidence type="ECO:0000256" key="10">
    <source>
        <dbReference type="ARBA" id="ARBA00025598"/>
    </source>
</evidence>
<evidence type="ECO:0000256" key="1">
    <source>
        <dbReference type="ARBA" id="ARBA00004117"/>
    </source>
</evidence>
<name>A0ABS6J7E5_9RHOB</name>
<keyword evidence="8" id="KW-0472">Membrane</keyword>
<dbReference type="EMBL" id="JAAATX020000012">
    <property type="protein sequence ID" value="MBU9699475.1"/>
    <property type="molecule type" value="Genomic_DNA"/>
</dbReference>
<sequence length="351" mass="36890">MKDDTGVALARPVALGDLVPRPTTPVEKAAIIVRLLLSEGASLPLSALPEGHQARLAEQMARMGLVDRATMAAVVEEFLAALDAAGLSFPEGLDGALSLIDGHISANVASRLRRMADSTARADPWERIGALSAEELLPLLAEEAAETAAVALSTLPVGRAAEVLALMPGDRARRVALAMARTGGIAPDTLRRIGRSLVAQLEARPERAFAAGPVDRMGAILNVSPSATREEVLAGLEEEDRGFAEQVRKAIFTFAHIPARVAPRDLPRVLRAVEPGVLVTALVAAQADEALAGVVEAIFAALSPRMVQQFRDEMEGRAVPPAKDADAAFAAVVSAVRQLEAAGEIAMKREE</sequence>
<reference evidence="14 15" key="1">
    <citation type="submission" date="2021-06" db="EMBL/GenBank/DDBJ databases">
        <title>Rhodobacteraceae bacterium strain HSP-20.</title>
        <authorList>
            <person name="Chen W.-M."/>
        </authorList>
    </citation>
    <scope>NUCLEOTIDE SEQUENCE [LARGE SCALE GENOMIC DNA]</scope>
    <source>
        <strain evidence="14 15">HSP-20</strain>
    </source>
</reference>
<evidence type="ECO:0000256" key="3">
    <source>
        <dbReference type="ARBA" id="ARBA00010299"/>
    </source>
</evidence>
<comment type="function">
    <text evidence="10">FliG is one of three proteins (FliG, FliN, FliM) that forms the rotor-mounted switch complex (C ring), located at the base of the basal body. This complex interacts with the CheY and CheZ chemotaxis proteins, in addition to contacting components of the motor that determine the direction of flagellar rotation.</text>
</comment>
<evidence type="ECO:0000256" key="4">
    <source>
        <dbReference type="ARBA" id="ARBA00021870"/>
    </source>
</evidence>
<evidence type="ECO:0000256" key="9">
    <source>
        <dbReference type="ARBA" id="ARBA00023143"/>
    </source>
</evidence>
<evidence type="ECO:0000256" key="7">
    <source>
        <dbReference type="ARBA" id="ARBA00022779"/>
    </source>
</evidence>
<dbReference type="InterPro" id="IPR028263">
    <property type="entry name" value="FliG_N"/>
</dbReference>
<feature type="domain" description="Flagellar motor switch protein FliG N-terminal" evidence="13">
    <location>
        <begin position="24"/>
        <end position="125"/>
    </location>
</feature>
<accession>A0ABS6J7E5</accession>
<dbReference type="SUPFAM" id="SSF48029">
    <property type="entry name" value="FliG"/>
    <property type="match status" value="2"/>
</dbReference>
<evidence type="ECO:0000313" key="15">
    <source>
        <dbReference type="Proteomes" id="UP000731907"/>
    </source>
</evidence>
<keyword evidence="15" id="KW-1185">Reference proteome</keyword>
<dbReference type="Pfam" id="PF01706">
    <property type="entry name" value="FliG_C"/>
    <property type="match status" value="1"/>
</dbReference>
<evidence type="ECO:0000313" key="14">
    <source>
        <dbReference type="EMBL" id="MBU9699475.1"/>
    </source>
</evidence>
<comment type="caution">
    <text evidence="14">The sequence shown here is derived from an EMBL/GenBank/DDBJ whole genome shotgun (WGS) entry which is preliminary data.</text>
</comment>
<dbReference type="Pfam" id="PF14841">
    <property type="entry name" value="FliG_M"/>
    <property type="match status" value="1"/>
</dbReference>
<dbReference type="PANTHER" id="PTHR30534">
    <property type="entry name" value="FLAGELLAR MOTOR SWITCH PROTEIN FLIG"/>
    <property type="match status" value="1"/>
</dbReference>
<dbReference type="PRINTS" id="PR00954">
    <property type="entry name" value="FLGMOTORFLIG"/>
</dbReference>
<dbReference type="Proteomes" id="UP000731907">
    <property type="component" value="Unassembled WGS sequence"/>
</dbReference>
<dbReference type="PANTHER" id="PTHR30534:SF0">
    <property type="entry name" value="FLAGELLAR MOTOR SWITCH PROTEIN FLIG"/>
    <property type="match status" value="1"/>
</dbReference>
<comment type="similarity">
    <text evidence="3">Belongs to the FliG family.</text>
</comment>
<keyword evidence="14" id="KW-0969">Cilium</keyword>
<keyword evidence="6" id="KW-0145">Chemotaxis</keyword>
<keyword evidence="5" id="KW-1003">Cell membrane</keyword>
<keyword evidence="7" id="KW-0283">Flagellar rotation</keyword>
<feature type="domain" description="Flagellar motor switch protein FliG C-terminal" evidence="11">
    <location>
        <begin position="235"/>
        <end position="346"/>
    </location>
</feature>
<gene>
    <name evidence="14" type="ORF">GU927_016640</name>
</gene>
<organism evidence="14 15">
    <name type="scientific">Paragemmobacter amnigenus</name>
    <dbReference type="NCBI Taxonomy" id="2852097"/>
    <lineage>
        <taxon>Bacteria</taxon>
        <taxon>Pseudomonadati</taxon>
        <taxon>Pseudomonadota</taxon>
        <taxon>Alphaproteobacteria</taxon>
        <taxon>Rhodobacterales</taxon>
        <taxon>Paracoccaceae</taxon>
        <taxon>Paragemmobacter</taxon>
    </lineage>
</organism>
<dbReference type="InterPro" id="IPR023087">
    <property type="entry name" value="Flg_Motor_Flig_C"/>
</dbReference>
<evidence type="ECO:0000256" key="8">
    <source>
        <dbReference type="ARBA" id="ARBA00023136"/>
    </source>
</evidence>
<keyword evidence="14" id="KW-0966">Cell projection</keyword>
<dbReference type="Pfam" id="PF14842">
    <property type="entry name" value="FliG_N"/>
    <property type="match status" value="1"/>
</dbReference>
<evidence type="ECO:0000259" key="13">
    <source>
        <dbReference type="Pfam" id="PF14842"/>
    </source>
</evidence>
<keyword evidence="14" id="KW-0282">Flagellum</keyword>